<accession>A0A918C3D9</accession>
<reference evidence="1" key="1">
    <citation type="journal article" date="2014" name="Int. J. Syst. Evol. Microbiol.">
        <title>Complete genome sequence of Corynebacterium casei LMG S-19264T (=DSM 44701T), isolated from a smear-ripened cheese.</title>
        <authorList>
            <consortium name="US DOE Joint Genome Institute (JGI-PGF)"/>
            <person name="Walter F."/>
            <person name="Albersmeier A."/>
            <person name="Kalinowski J."/>
            <person name="Ruckert C."/>
        </authorList>
    </citation>
    <scope>NUCLEOTIDE SEQUENCE</scope>
    <source>
        <strain evidence="1">JCM 4403</strain>
    </source>
</reference>
<dbReference type="RefSeq" id="WP_189561154.1">
    <property type="nucleotide sequence ID" value="NZ_BMTU01000016.1"/>
</dbReference>
<name>A0A918C3D9_9ACTN</name>
<sequence length="160" mass="16902">MAVLDAGPLKSKAVVADAFALYALATEHTDPAEEMRASVGRGRLTVTVSALAVATASGMRTCWDEYCSRNHRPDVATLVRRLCAGPGVEVVEMDLNASIAAGRLYASSSAVRVEGPEVLAGCHSALMAQELSCRVLTVARAAYCYTSPAVRELGCRLMLL</sequence>
<proteinExistence type="predicted"/>
<dbReference type="AlphaFoldDB" id="A0A918C3D9"/>
<keyword evidence="2" id="KW-1185">Reference proteome</keyword>
<reference evidence="1" key="2">
    <citation type="submission" date="2020-09" db="EMBL/GenBank/DDBJ databases">
        <authorList>
            <person name="Sun Q."/>
            <person name="Ohkuma M."/>
        </authorList>
    </citation>
    <scope>NUCLEOTIDE SEQUENCE</scope>
    <source>
        <strain evidence="1">JCM 4403</strain>
    </source>
</reference>
<comment type="caution">
    <text evidence="1">The sequence shown here is derived from an EMBL/GenBank/DDBJ whole genome shotgun (WGS) entry which is preliminary data.</text>
</comment>
<dbReference type="EMBL" id="BMTU01000016">
    <property type="protein sequence ID" value="GGR03658.1"/>
    <property type="molecule type" value="Genomic_DNA"/>
</dbReference>
<evidence type="ECO:0000313" key="1">
    <source>
        <dbReference type="EMBL" id="GGR03658.1"/>
    </source>
</evidence>
<evidence type="ECO:0000313" key="2">
    <source>
        <dbReference type="Proteomes" id="UP000656732"/>
    </source>
</evidence>
<dbReference type="Proteomes" id="UP000656732">
    <property type="component" value="Unassembled WGS sequence"/>
</dbReference>
<organism evidence="1 2">
    <name type="scientific">Streptomyces pilosus</name>
    <dbReference type="NCBI Taxonomy" id="28893"/>
    <lineage>
        <taxon>Bacteria</taxon>
        <taxon>Bacillati</taxon>
        <taxon>Actinomycetota</taxon>
        <taxon>Actinomycetes</taxon>
        <taxon>Kitasatosporales</taxon>
        <taxon>Streptomycetaceae</taxon>
        <taxon>Streptomyces</taxon>
    </lineage>
</organism>
<protein>
    <submittedName>
        <fullName evidence="1">Uncharacterized protein</fullName>
    </submittedName>
</protein>
<gene>
    <name evidence="1" type="ORF">GCM10010280_59640</name>
</gene>